<feature type="transmembrane region" description="Helical" evidence="2">
    <location>
        <begin position="20"/>
        <end position="37"/>
    </location>
</feature>
<evidence type="ECO:0000313" key="4">
    <source>
        <dbReference type="Proteomes" id="UP000215559"/>
    </source>
</evidence>
<protein>
    <submittedName>
        <fullName evidence="3">Uncharacterized protein</fullName>
    </submittedName>
</protein>
<gene>
    <name evidence="3" type="ORF">CH330_02545</name>
</gene>
<name>A0A235BWE9_UNCW3</name>
<keyword evidence="2" id="KW-0472">Membrane</keyword>
<evidence type="ECO:0000313" key="3">
    <source>
        <dbReference type="EMBL" id="OYD16571.1"/>
    </source>
</evidence>
<keyword evidence="2" id="KW-0812">Transmembrane</keyword>
<reference evidence="3 4" key="1">
    <citation type="submission" date="2017-07" db="EMBL/GenBank/DDBJ databases">
        <title>Recovery of genomes from metagenomes via a dereplication, aggregation, and scoring strategy.</title>
        <authorList>
            <person name="Sieber C.M."/>
            <person name="Probst A.J."/>
            <person name="Sharrar A."/>
            <person name="Thomas B.C."/>
            <person name="Hess M."/>
            <person name="Tringe S.G."/>
            <person name="Banfield J.F."/>
        </authorList>
    </citation>
    <scope>NUCLEOTIDE SEQUENCE [LARGE SCALE GENOMIC DNA]</scope>
    <source>
        <strain evidence="3">JGI_Cruoil_03_51_56</strain>
    </source>
</reference>
<dbReference type="AlphaFoldDB" id="A0A235BWE9"/>
<keyword evidence="2" id="KW-1133">Transmembrane helix</keyword>
<proteinExistence type="predicted"/>
<dbReference type="Proteomes" id="UP000215559">
    <property type="component" value="Unassembled WGS sequence"/>
</dbReference>
<organism evidence="3 4">
    <name type="scientific">candidate division WOR-3 bacterium JGI_Cruoil_03_51_56</name>
    <dbReference type="NCBI Taxonomy" id="1973747"/>
    <lineage>
        <taxon>Bacteria</taxon>
        <taxon>Bacteria division WOR-3</taxon>
    </lineage>
</organism>
<evidence type="ECO:0000256" key="2">
    <source>
        <dbReference type="SAM" id="Phobius"/>
    </source>
</evidence>
<feature type="region of interest" description="Disordered" evidence="1">
    <location>
        <begin position="63"/>
        <end position="88"/>
    </location>
</feature>
<comment type="caution">
    <text evidence="3">The sequence shown here is derived from an EMBL/GenBank/DDBJ whole genome shotgun (WGS) entry which is preliminary data.</text>
</comment>
<sequence>MKRRKQSKKAASRLRRNRLLKYLTVLLIGGMVVAWGVKTGDNEETQGSTYPGRESGSWISSLPLEVADGPGSQEPAQTEHPGKETPAGIESYPAAYLEKLEPERAIEVHAAYLDAHREFREAWLENVEGIKPKDYLQAKKKGQRITIEHTPFFELDEDWYIVGPHPYLAEVLPGVSFYLSPPGPSIPGAGGTRFLFAVRGAKFYDMPDELNRLLYDCGMRFGNADVPVWARMLILLSEARRSLIHPPWHSSQEAWMRFMEVFYGKRPFIPEIAFEDVVLDTTTEESIRDFARVGYVQEVRIRYRAGSITKETRILTSIYERSDGSVCVFPWEGEVVPAAMPRPPSGDVDAEPKLKIEGQVDEEVNWYGTAETTYYCLVRQNTVAQEPEVEFKAWDLPAGYTRYYVRLVDKLGERGDVTRIS</sequence>
<accession>A0A235BWE9</accession>
<evidence type="ECO:0000256" key="1">
    <source>
        <dbReference type="SAM" id="MobiDB-lite"/>
    </source>
</evidence>
<dbReference type="EMBL" id="NOZP01000045">
    <property type="protein sequence ID" value="OYD16571.1"/>
    <property type="molecule type" value="Genomic_DNA"/>
</dbReference>